<dbReference type="GO" id="GO:0005737">
    <property type="term" value="C:cytoplasm"/>
    <property type="evidence" value="ECO:0007669"/>
    <property type="project" value="TreeGrafter"/>
</dbReference>
<feature type="coiled-coil region" evidence="1">
    <location>
        <begin position="228"/>
        <end position="255"/>
    </location>
</feature>
<keyword evidence="3" id="KW-0812">Transmembrane</keyword>
<organism evidence="4 5">
    <name type="scientific">Adineta ricciae</name>
    <name type="common">Rotifer</name>
    <dbReference type="NCBI Taxonomy" id="249248"/>
    <lineage>
        <taxon>Eukaryota</taxon>
        <taxon>Metazoa</taxon>
        <taxon>Spiralia</taxon>
        <taxon>Gnathifera</taxon>
        <taxon>Rotifera</taxon>
        <taxon>Eurotatoria</taxon>
        <taxon>Bdelloidea</taxon>
        <taxon>Adinetida</taxon>
        <taxon>Adinetidae</taxon>
        <taxon>Adineta</taxon>
    </lineage>
</organism>
<dbReference type="PANTHER" id="PTHR19321:SF41">
    <property type="entry name" value="FASCETTO-RELATED"/>
    <property type="match status" value="1"/>
</dbReference>
<keyword evidence="3" id="KW-1133">Transmembrane helix</keyword>
<reference evidence="4" key="1">
    <citation type="submission" date="2021-02" db="EMBL/GenBank/DDBJ databases">
        <authorList>
            <person name="Nowell W R."/>
        </authorList>
    </citation>
    <scope>NUCLEOTIDE SEQUENCE</scope>
</reference>
<keyword evidence="1" id="KW-0175">Coiled coil</keyword>
<accession>A0A813VHP7</accession>
<dbReference type="GO" id="GO:0051256">
    <property type="term" value="P:mitotic spindle midzone assembly"/>
    <property type="evidence" value="ECO:0007669"/>
    <property type="project" value="TreeGrafter"/>
</dbReference>
<dbReference type="Proteomes" id="UP000663828">
    <property type="component" value="Unassembled WGS sequence"/>
</dbReference>
<evidence type="ECO:0000313" key="4">
    <source>
        <dbReference type="EMBL" id="CAF0840411.1"/>
    </source>
</evidence>
<evidence type="ECO:0000256" key="1">
    <source>
        <dbReference type="SAM" id="Coils"/>
    </source>
</evidence>
<dbReference type="PANTHER" id="PTHR19321">
    <property type="entry name" value="PROTEIN REGULATOR OF CYTOKINESIS 1 PRC1-RELATED"/>
    <property type="match status" value="1"/>
</dbReference>
<dbReference type="GO" id="GO:1990023">
    <property type="term" value="C:mitotic spindle midzone"/>
    <property type="evidence" value="ECO:0007669"/>
    <property type="project" value="TreeGrafter"/>
</dbReference>
<dbReference type="Gene3D" id="1.20.58.1520">
    <property type="match status" value="1"/>
</dbReference>
<gene>
    <name evidence="4" type="ORF">XAT740_LOCUS4939</name>
</gene>
<dbReference type="Pfam" id="PF03999">
    <property type="entry name" value="MAP65_ASE1"/>
    <property type="match status" value="1"/>
</dbReference>
<keyword evidence="3" id="KW-0472">Membrane</keyword>
<comment type="caution">
    <text evidence="4">The sequence shown here is derived from an EMBL/GenBank/DDBJ whole genome shotgun (WGS) entry which is preliminary data.</text>
</comment>
<feature type="region of interest" description="Disordered" evidence="2">
    <location>
        <begin position="520"/>
        <end position="550"/>
    </location>
</feature>
<proteinExistence type="predicted"/>
<dbReference type="EMBL" id="CAJNOR010000208">
    <property type="protein sequence ID" value="CAF0840411.1"/>
    <property type="molecule type" value="Genomic_DNA"/>
</dbReference>
<evidence type="ECO:0000313" key="5">
    <source>
        <dbReference type="Proteomes" id="UP000663828"/>
    </source>
</evidence>
<feature type="region of interest" description="Disordered" evidence="2">
    <location>
        <begin position="767"/>
        <end position="788"/>
    </location>
</feature>
<feature type="transmembrane region" description="Helical" evidence="3">
    <location>
        <begin position="671"/>
        <end position="693"/>
    </location>
</feature>
<dbReference type="AlphaFoldDB" id="A0A813VHP7"/>
<dbReference type="GO" id="GO:0008017">
    <property type="term" value="F:microtubule binding"/>
    <property type="evidence" value="ECO:0007669"/>
    <property type="project" value="InterPro"/>
</dbReference>
<evidence type="ECO:0000256" key="2">
    <source>
        <dbReference type="SAM" id="MobiDB-lite"/>
    </source>
</evidence>
<name>A0A813VHP7_ADIRI</name>
<dbReference type="InterPro" id="IPR007145">
    <property type="entry name" value="MAP65_Ase1_PRC1"/>
</dbReference>
<sequence length="788" mass="90104">MLQSKKTSIYPDLPLPVDKLNVLDGPTTCTEWHRLWSAFGFNDHQWTSRATKVEEYTRKLLADKLFLYKEQLNKRQQLLRQSLDDYEDLLHRTGLESSIETSSFEGLKLKEQEIYLDRKMHELLMHEDQLIRQRTELEIKQKHLCTLLHTTPIEPDKNIPLSLVQINQNLQEHVKMLSELKESRLAQVSTYYVRLKEYSELLEWTPSSSTVEHLLLQQYDDCLTADDLNEIEMTMRKLEHRIENQKARFSALHNQLGHLYRRLKKDPNKDYCLAYKTGCEHINAFVIKQLEHEIECCRSERMKNGKEYCQSIRQQIVDLLEKAHLNIEERATVEKLDFETLSPELLDAYDTEYERVSELYENRKQVLDAYHKWLSFWNDFVTFTKASTDPGRFHIRGYNAEMEARQRKKFHRELPIVEQEFLSTLTEFDDRTFLYDNVPIRQKFDEAHQQIPAVSIPINTPGRTPAATRLLGLTPVRTRTPVITPRRTVAKEPFVLGTAITNTARRAIKTPASNVARRLLSKGTHHVETTPARVKPRPPPPLQPSTSSAALQLSPPKANVELPVCPPTSTNDQSLDFSLLHTMKNIYGQIKIMTSTPNTSFFPVDNHYNKTAHNTIGERKSKRQSKRMHQPLHRIEDINDETILRLANETAQTESNGLRARLCAFIGTKRLLVILAVIVSILVIVAITLAVVLTRKAKAKEPLTTPVSTAINSSVATIREEVITSTAEQISVSAVTETAEEKATASTIVTTEQETASTAKETIESTPATTEGGTMATISSSGFSEVFQ</sequence>
<protein>
    <submittedName>
        <fullName evidence="4">Uncharacterized protein</fullName>
    </submittedName>
</protein>
<evidence type="ECO:0000256" key="3">
    <source>
        <dbReference type="SAM" id="Phobius"/>
    </source>
</evidence>
<keyword evidence="5" id="KW-1185">Reference proteome</keyword>